<dbReference type="SUPFAM" id="SSF54001">
    <property type="entry name" value="Cysteine proteinases"/>
    <property type="match status" value="1"/>
</dbReference>
<evidence type="ECO:0000313" key="2">
    <source>
        <dbReference type="EMBL" id="RXT45901.1"/>
    </source>
</evidence>
<accession>A0A4Q1V2T6</accession>
<protein>
    <recommendedName>
        <fullName evidence="1">Transglutaminase-like domain-containing protein</fullName>
    </recommendedName>
</protein>
<dbReference type="AlphaFoldDB" id="A0A4Q1V2T6"/>
<reference evidence="2 3" key="1">
    <citation type="submission" date="2017-03" db="EMBL/GenBank/DDBJ databases">
        <authorList>
            <person name="Safronova V.I."/>
            <person name="Sazanova A.L."/>
            <person name="Chirak E.R."/>
        </authorList>
    </citation>
    <scope>NUCLEOTIDE SEQUENCE [LARGE SCALE GENOMIC DNA]</scope>
    <source>
        <strain evidence="2 3">Opo-243</strain>
    </source>
</reference>
<dbReference type="InterPro" id="IPR002931">
    <property type="entry name" value="Transglutaminase-like"/>
</dbReference>
<dbReference type="Proteomes" id="UP000290819">
    <property type="component" value="Unassembled WGS sequence"/>
</dbReference>
<sequence>MTEPATPDRYVNHSVFTDPGAYAALIGGLPLDIAALCRTLQGLLIHEAWIERQGLDPAAFSGQSRATLPVARRLEQLLTIAPRPLSIARPGASRALATCRDFSLMMCAVLRHHGVPARIRCGFGRYFTGHPYHDHWVCEYWARDQQRWVLVDAELDELHRSLLKFDFDPADVPRTEFITGIEAWQRCRSGTIDPAQLGHGPTTGLFFARVNLARDLLALAGVETSAWDTWRAAGEPHRALDEAALSLCDGLAQGGEEGAIEIAPSLAAPPWQ</sequence>
<dbReference type="OrthoDB" id="148799at2"/>
<comment type="caution">
    <text evidence="2">The sequence shown here is derived from an EMBL/GenBank/DDBJ whole genome shotgun (WGS) entry which is preliminary data.</text>
</comment>
<name>A0A4Q1V2T6_9BRAD</name>
<dbReference type="Pfam" id="PF01841">
    <property type="entry name" value="Transglut_core"/>
    <property type="match status" value="1"/>
</dbReference>
<gene>
    <name evidence="2" type="ORF">B5V03_17155</name>
</gene>
<dbReference type="RefSeq" id="WP_129271610.1">
    <property type="nucleotide sequence ID" value="NZ_MZXW01000020.1"/>
</dbReference>
<dbReference type="EMBL" id="MZXW01000020">
    <property type="protein sequence ID" value="RXT45901.1"/>
    <property type="molecule type" value="Genomic_DNA"/>
</dbReference>
<keyword evidence="3" id="KW-1185">Reference proteome</keyword>
<evidence type="ECO:0000313" key="3">
    <source>
        <dbReference type="Proteomes" id="UP000290819"/>
    </source>
</evidence>
<dbReference type="Gene3D" id="3.10.620.30">
    <property type="match status" value="1"/>
</dbReference>
<organism evidence="2 3">
    <name type="scientific">Bradyrhizobium betae</name>
    <dbReference type="NCBI Taxonomy" id="244734"/>
    <lineage>
        <taxon>Bacteria</taxon>
        <taxon>Pseudomonadati</taxon>
        <taxon>Pseudomonadota</taxon>
        <taxon>Alphaproteobacteria</taxon>
        <taxon>Hyphomicrobiales</taxon>
        <taxon>Nitrobacteraceae</taxon>
        <taxon>Bradyrhizobium</taxon>
    </lineage>
</organism>
<dbReference type="InterPro" id="IPR038765">
    <property type="entry name" value="Papain-like_cys_pep_sf"/>
</dbReference>
<proteinExistence type="predicted"/>
<feature type="domain" description="Transglutaminase-like" evidence="1">
    <location>
        <begin position="97"/>
        <end position="153"/>
    </location>
</feature>
<evidence type="ECO:0000259" key="1">
    <source>
        <dbReference type="Pfam" id="PF01841"/>
    </source>
</evidence>